<dbReference type="AlphaFoldDB" id="A0A0E9W0R2"/>
<evidence type="ECO:0000313" key="1">
    <source>
        <dbReference type="EMBL" id="JAH83901.1"/>
    </source>
</evidence>
<reference evidence="1" key="1">
    <citation type="submission" date="2014-11" db="EMBL/GenBank/DDBJ databases">
        <authorList>
            <person name="Amaro Gonzalez C."/>
        </authorList>
    </citation>
    <scope>NUCLEOTIDE SEQUENCE</scope>
</reference>
<dbReference type="EMBL" id="GBXM01024676">
    <property type="protein sequence ID" value="JAH83901.1"/>
    <property type="molecule type" value="Transcribed_RNA"/>
</dbReference>
<name>A0A0E9W0R2_ANGAN</name>
<reference evidence="1" key="2">
    <citation type="journal article" date="2015" name="Fish Shellfish Immunol.">
        <title>Early steps in the European eel (Anguilla anguilla)-Vibrio vulnificus interaction in the gills: Role of the RtxA13 toxin.</title>
        <authorList>
            <person name="Callol A."/>
            <person name="Pajuelo D."/>
            <person name="Ebbesson L."/>
            <person name="Teles M."/>
            <person name="MacKenzie S."/>
            <person name="Amaro C."/>
        </authorList>
    </citation>
    <scope>NUCLEOTIDE SEQUENCE</scope>
</reference>
<organism evidence="1">
    <name type="scientific">Anguilla anguilla</name>
    <name type="common">European freshwater eel</name>
    <name type="synonym">Muraena anguilla</name>
    <dbReference type="NCBI Taxonomy" id="7936"/>
    <lineage>
        <taxon>Eukaryota</taxon>
        <taxon>Metazoa</taxon>
        <taxon>Chordata</taxon>
        <taxon>Craniata</taxon>
        <taxon>Vertebrata</taxon>
        <taxon>Euteleostomi</taxon>
        <taxon>Actinopterygii</taxon>
        <taxon>Neopterygii</taxon>
        <taxon>Teleostei</taxon>
        <taxon>Anguilliformes</taxon>
        <taxon>Anguillidae</taxon>
        <taxon>Anguilla</taxon>
    </lineage>
</organism>
<sequence>MGATVTKGSILTVSIQTQWLTLQHTPSF</sequence>
<proteinExistence type="predicted"/>
<accession>A0A0E9W0R2</accession>
<protein>
    <submittedName>
        <fullName evidence="1">Uncharacterized protein</fullName>
    </submittedName>
</protein>